<evidence type="ECO:0000313" key="2">
    <source>
        <dbReference type="EMBL" id="KAH7288391.1"/>
    </source>
</evidence>
<organism evidence="2 3">
    <name type="scientific">Ceratopteris richardii</name>
    <name type="common">Triangle waterfern</name>
    <dbReference type="NCBI Taxonomy" id="49495"/>
    <lineage>
        <taxon>Eukaryota</taxon>
        <taxon>Viridiplantae</taxon>
        <taxon>Streptophyta</taxon>
        <taxon>Embryophyta</taxon>
        <taxon>Tracheophyta</taxon>
        <taxon>Polypodiopsida</taxon>
        <taxon>Polypodiidae</taxon>
        <taxon>Polypodiales</taxon>
        <taxon>Pteridineae</taxon>
        <taxon>Pteridaceae</taxon>
        <taxon>Parkerioideae</taxon>
        <taxon>Ceratopteris</taxon>
    </lineage>
</organism>
<evidence type="ECO:0000313" key="3">
    <source>
        <dbReference type="Proteomes" id="UP000825935"/>
    </source>
</evidence>
<name>A0A8T2QY77_CERRI</name>
<feature type="region of interest" description="Disordered" evidence="1">
    <location>
        <begin position="12"/>
        <end position="55"/>
    </location>
</feature>
<comment type="caution">
    <text evidence="2">The sequence shown here is derived from an EMBL/GenBank/DDBJ whole genome shotgun (WGS) entry which is preliminary data.</text>
</comment>
<dbReference type="Proteomes" id="UP000825935">
    <property type="component" value="Chromosome 31"/>
</dbReference>
<sequence length="107" mass="12469">MLAEESLRFVRQTLNRTRRGDPSLPSTSRHPKKYISRKGGPRRGRGGESSTTQRDHQLFERIGSTIQPHLLVEMVTWDERLLRLKLHLDIQTQIVHLHELAHLMMSP</sequence>
<proteinExistence type="predicted"/>
<reference evidence="2" key="1">
    <citation type="submission" date="2021-08" db="EMBL/GenBank/DDBJ databases">
        <title>WGS assembly of Ceratopteris richardii.</title>
        <authorList>
            <person name="Marchant D.B."/>
            <person name="Chen G."/>
            <person name="Jenkins J."/>
            <person name="Shu S."/>
            <person name="Leebens-Mack J."/>
            <person name="Grimwood J."/>
            <person name="Schmutz J."/>
            <person name="Soltis P."/>
            <person name="Soltis D."/>
            <person name="Chen Z.-H."/>
        </authorList>
    </citation>
    <scope>NUCLEOTIDE SEQUENCE</scope>
    <source>
        <strain evidence="2">Whitten #5841</strain>
        <tissue evidence="2">Leaf</tissue>
    </source>
</reference>
<dbReference type="EMBL" id="CM035436">
    <property type="protein sequence ID" value="KAH7288391.1"/>
    <property type="molecule type" value="Genomic_DNA"/>
</dbReference>
<evidence type="ECO:0000256" key="1">
    <source>
        <dbReference type="SAM" id="MobiDB-lite"/>
    </source>
</evidence>
<feature type="compositionally biased region" description="Basic residues" evidence="1">
    <location>
        <begin position="29"/>
        <end position="44"/>
    </location>
</feature>
<keyword evidence="3" id="KW-1185">Reference proteome</keyword>
<gene>
    <name evidence="2" type="ORF">KP509_31G025100</name>
</gene>
<dbReference type="AlphaFoldDB" id="A0A8T2QY77"/>
<protein>
    <submittedName>
        <fullName evidence="2">Uncharacterized protein</fullName>
    </submittedName>
</protein>
<accession>A0A8T2QY77</accession>